<protein>
    <submittedName>
        <fullName evidence="2">MOFRL-associated domain-containing protein</fullName>
    </submittedName>
</protein>
<name>A0AC34RE03_9BILA</name>
<reference evidence="2" key="1">
    <citation type="submission" date="2022-11" db="UniProtKB">
        <authorList>
            <consortium name="WormBaseParasite"/>
        </authorList>
    </citation>
    <scope>IDENTIFICATION</scope>
</reference>
<organism evidence="1 2">
    <name type="scientific">Panagrolaimus sp. JU765</name>
    <dbReference type="NCBI Taxonomy" id="591449"/>
    <lineage>
        <taxon>Eukaryota</taxon>
        <taxon>Metazoa</taxon>
        <taxon>Ecdysozoa</taxon>
        <taxon>Nematoda</taxon>
        <taxon>Chromadorea</taxon>
        <taxon>Rhabditida</taxon>
        <taxon>Tylenchina</taxon>
        <taxon>Panagrolaimomorpha</taxon>
        <taxon>Panagrolaimoidea</taxon>
        <taxon>Panagrolaimidae</taxon>
        <taxon>Panagrolaimus</taxon>
    </lineage>
</organism>
<accession>A0AC34RE03</accession>
<sequence length="84" mass="9571">MSKHFGKIYSVFEKTFHLSLNELSPKHCVKNNLELIDNGKVLQVRNRRYSLENSSIHVIAAGKAAVSMVEGAEQLEVNFRQIQE</sequence>
<evidence type="ECO:0000313" key="2">
    <source>
        <dbReference type="WBParaSite" id="JU765_v2.g6117.t1"/>
    </source>
</evidence>
<dbReference type="WBParaSite" id="JU765_v2.g6117.t1">
    <property type="protein sequence ID" value="JU765_v2.g6117.t1"/>
    <property type="gene ID" value="JU765_v2.g6117"/>
</dbReference>
<dbReference type="Proteomes" id="UP000887576">
    <property type="component" value="Unplaced"/>
</dbReference>
<evidence type="ECO:0000313" key="1">
    <source>
        <dbReference type="Proteomes" id="UP000887576"/>
    </source>
</evidence>
<proteinExistence type="predicted"/>